<dbReference type="EMBL" id="MQWD01000001">
    <property type="protein sequence ID" value="PAP75192.1"/>
    <property type="molecule type" value="Genomic_DNA"/>
</dbReference>
<keyword evidence="2" id="KW-0488">Methylation</keyword>
<dbReference type="AlphaFoldDB" id="A0A271IVG6"/>
<name>A0A271IVG6_9BACT</name>
<comment type="caution">
    <text evidence="5">The sequence shown here is derived from an EMBL/GenBank/DDBJ whole genome shotgun (WGS) entry which is preliminary data.</text>
</comment>
<dbReference type="PANTHER" id="PTHR43804">
    <property type="entry name" value="LD18447P"/>
    <property type="match status" value="1"/>
</dbReference>
<proteinExistence type="inferred from homology"/>
<feature type="region of interest" description="Disordered" evidence="3">
    <location>
        <begin position="30"/>
        <end position="67"/>
    </location>
</feature>
<keyword evidence="6" id="KW-1185">Reference proteome</keyword>
<feature type="compositionally biased region" description="Polar residues" evidence="3">
    <location>
        <begin position="57"/>
        <end position="67"/>
    </location>
</feature>
<comment type="similarity">
    <text evidence="1">Belongs to the prokaryotic/mitochondrial release factor family.</text>
</comment>
<dbReference type="InterPro" id="IPR000352">
    <property type="entry name" value="Pep_chain_release_fac_I"/>
</dbReference>
<reference evidence="5 6" key="1">
    <citation type="submission" date="2016-11" db="EMBL/GenBank/DDBJ databases">
        <title>Study of marine rhodopsin-containing bacteria.</title>
        <authorList>
            <person name="Yoshizawa S."/>
            <person name="Kumagai Y."/>
            <person name="Kogure K."/>
        </authorList>
    </citation>
    <scope>NUCLEOTIDE SEQUENCE [LARGE SCALE GENOMIC DNA]</scope>
    <source>
        <strain evidence="5 6">SAORIC-28</strain>
    </source>
</reference>
<organism evidence="5 6">
    <name type="scientific">Rubrivirga marina</name>
    <dbReference type="NCBI Taxonomy" id="1196024"/>
    <lineage>
        <taxon>Bacteria</taxon>
        <taxon>Pseudomonadati</taxon>
        <taxon>Rhodothermota</taxon>
        <taxon>Rhodothermia</taxon>
        <taxon>Rhodothermales</taxon>
        <taxon>Rubricoccaceae</taxon>
        <taxon>Rubrivirga</taxon>
    </lineage>
</organism>
<evidence type="ECO:0000313" key="6">
    <source>
        <dbReference type="Proteomes" id="UP000216339"/>
    </source>
</evidence>
<evidence type="ECO:0000256" key="3">
    <source>
        <dbReference type="SAM" id="MobiDB-lite"/>
    </source>
</evidence>
<gene>
    <name evidence="5" type="ORF">BSZ37_01405</name>
</gene>
<dbReference type="GO" id="GO:0003747">
    <property type="term" value="F:translation release factor activity"/>
    <property type="evidence" value="ECO:0007669"/>
    <property type="project" value="InterPro"/>
</dbReference>
<dbReference type="RefSeq" id="WP_095508829.1">
    <property type="nucleotide sequence ID" value="NZ_MQWD01000001.1"/>
</dbReference>
<evidence type="ECO:0000256" key="1">
    <source>
        <dbReference type="ARBA" id="ARBA00010835"/>
    </source>
</evidence>
<feature type="domain" description="Prokaryotic-type class I peptide chain release factors" evidence="4">
    <location>
        <begin position="25"/>
        <end position="119"/>
    </location>
</feature>
<protein>
    <recommendedName>
        <fullName evidence="4">Prokaryotic-type class I peptide chain release factors domain-containing protein</fullName>
    </recommendedName>
</protein>
<dbReference type="InterPro" id="IPR050057">
    <property type="entry name" value="Prokaryotic/Mito_RF"/>
</dbReference>
<dbReference type="OrthoDB" id="9815709at2"/>
<dbReference type="Pfam" id="PF00472">
    <property type="entry name" value="RF-1"/>
    <property type="match status" value="1"/>
</dbReference>
<evidence type="ECO:0000259" key="4">
    <source>
        <dbReference type="Pfam" id="PF00472"/>
    </source>
</evidence>
<feature type="compositionally biased region" description="Basic residues" evidence="3">
    <location>
        <begin position="88"/>
        <end position="107"/>
    </location>
</feature>
<accession>A0A271IVG6</accession>
<dbReference type="InterPro" id="IPR045853">
    <property type="entry name" value="Pep_chain_release_fac_I_sf"/>
</dbReference>
<evidence type="ECO:0000256" key="2">
    <source>
        <dbReference type="ARBA" id="ARBA00022481"/>
    </source>
</evidence>
<dbReference type="Gene3D" id="3.30.160.20">
    <property type="match status" value="1"/>
</dbReference>
<sequence>MSPDDLPDDFGRSDIPDDNDALLAECDVETLSGNTKGGQRANKVETAVRLTHRPSGTVVNERSSRSQFRNKALAIQELRRRLEEATKPKKVRKKTRPKKGSKRRRLEAKRQRAEKKALRKPPKLPPR</sequence>
<feature type="region of interest" description="Disordered" evidence="3">
    <location>
        <begin position="79"/>
        <end position="127"/>
    </location>
</feature>
<dbReference type="SUPFAM" id="SSF75620">
    <property type="entry name" value="Release factor"/>
    <property type="match status" value="1"/>
</dbReference>
<feature type="compositionally biased region" description="Basic residues" evidence="3">
    <location>
        <begin position="117"/>
        <end position="127"/>
    </location>
</feature>
<dbReference type="Proteomes" id="UP000216339">
    <property type="component" value="Unassembled WGS sequence"/>
</dbReference>
<dbReference type="PANTHER" id="PTHR43804:SF7">
    <property type="entry name" value="LD18447P"/>
    <property type="match status" value="1"/>
</dbReference>
<evidence type="ECO:0000313" key="5">
    <source>
        <dbReference type="EMBL" id="PAP75192.1"/>
    </source>
</evidence>